<dbReference type="KEGG" id="lamb:KBB96_07735"/>
<feature type="domain" description="Rhodanese" evidence="4">
    <location>
        <begin position="124"/>
        <end position="218"/>
    </location>
</feature>
<comment type="function">
    <text evidence="2">Catalyzes oxygen-dependent 5-hydroxyuridine (ho5U) modification at position 34 in tRNAs.</text>
</comment>
<dbReference type="EMBL" id="CP073100">
    <property type="protein sequence ID" value="QUE52773.1"/>
    <property type="molecule type" value="Genomic_DNA"/>
</dbReference>
<dbReference type="CDD" id="cd02869">
    <property type="entry name" value="PseudoU_synth_RluA_like"/>
    <property type="match status" value="1"/>
</dbReference>
<comment type="catalytic activity">
    <reaction evidence="2">
        <text>uridine(34) in tRNA + AH2 + O2 = 5-hydroxyuridine(34) in tRNA + A + H2O</text>
        <dbReference type="Rhea" id="RHEA:64224"/>
        <dbReference type="Rhea" id="RHEA-COMP:11727"/>
        <dbReference type="Rhea" id="RHEA-COMP:13381"/>
        <dbReference type="ChEBI" id="CHEBI:13193"/>
        <dbReference type="ChEBI" id="CHEBI:15377"/>
        <dbReference type="ChEBI" id="CHEBI:15379"/>
        <dbReference type="ChEBI" id="CHEBI:17499"/>
        <dbReference type="ChEBI" id="CHEBI:65315"/>
        <dbReference type="ChEBI" id="CHEBI:136877"/>
    </reaction>
</comment>
<dbReference type="PANTHER" id="PTHR43268:SF3">
    <property type="entry name" value="RHODANESE-LIKE DOMAIN-CONTAINING PROTEIN 7-RELATED"/>
    <property type="match status" value="1"/>
</dbReference>
<evidence type="ECO:0000313" key="5">
    <source>
        <dbReference type="EMBL" id="QUE52773.1"/>
    </source>
</evidence>
<dbReference type="GO" id="GO:0140098">
    <property type="term" value="F:catalytic activity, acting on RNA"/>
    <property type="evidence" value="ECO:0007669"/>
    <property type="project" value="UniProtKB-ARBA"/>
</dbReference>
<dbReference type="GO" id="GO:0003723">
    <property type="term" value="F:RNA binding"/>
    <property type="evidence" value="ECO:0007669"/>
    <property type="project" value="InterPro"/>
</dbReference>
<dbReference type="AlphaFoldDB" id="A0A975J2E4"/>
<dbReference type="Gene3D" id="3.40.250.10">
    <property type="entry name" value="Rhodanese-like domain"/>
    <property type="match status" value="1"/>
</dbReference>
<dbReference type="CDD" id="cd01518">
    <property type="entry name" value="RHOD_YceA"/>
    <property type="match status" value="1"/>
</dbReference>
<dbReference type="Gene3D" id="3.30.70.100">
    <property type="match status" value="1"/>
</dbReference>
<dbReference type="InterPro" id="IPR040503">
    <property type="entry name" value="TRHO_N"/>
</dbReference>
<dbReference type="InterPro" id="IPR020936">
    <property type="entry name" value="TrhO"/>
</dbReference>
<dbReference type="InterPro" id="IPR006225">
    <property type="entry name" value="PsdUridine_synth_RluC/D"/>
</dbReference>
<dbReference type="Pfam" id="PF00849">
    <property type="entry name" value="PseudoU_synth_2"/>
    <property type="match status" value="1"/>
</dbReference>
<reference evidence="5" key="1">
    <citation type="submission" date="2021-04" db="EMBL/GenBank/DDBJ databases">
        <title>Luteolibacter sp. 32A isolated from the skin of an Anderson's salamander (Ambystoma andersonii).</title>
        <authorList>
            <person name="Spergser J."/>
            <person name="Busse H.-J."/>
        </authorList>
    </citation>
    <scope>NUCLEOTIDE SEQUENCE</scope>
    <source>
        <strain evidence="5">32A</strain>
    </source>
</reference>
<dbReference type="GO" id="GO:0009982">
    <property type="term" value="F:pseudouridine synthase activity"/>
    <property type="evidence" value="ECO:0007669"/>
    <property type="project" value="InterPro"/>
</dbReference>
<evidence type="ECO:0000256" key="3">
    <source>
        <dbReference type="PIRSR" id="PIRSR606225-1"/>
    </source>
</evidence>
<dbReference type="InterPro" id="IPR006224">
    <property type="entry name" value="PsdUridine_synth_RluA-like_CS"/>
</dbReference>
<keyword evidence="6" id="KW-1185">Reference proteome</keyword>
<sequence length="598" mass="66866">MAIVTNIAAYLFASLSELKPLRERLLAFCKTRHLKGTILLAPEGINLFVAGGEGEIGELLVELRSISGLEALEPKVSHSDHQPFSRMLVRLKKEIIAFGVEGIEPAKYTSPRLDARTLKQWLDEGKPVLLYDTRNDYEVKLGTFKGAIPAGIDHFRDFPAAVAKLPPEMKDAPVVTFCTGGIRCEKAAPFMEREGFKNVYQLEGGILKYFEEVGGDHYDGECFVFDQRVGVDPALRETPSDVCFACQTPLEISEQEDPRYVAGVSCPHCYKPDEDRQMEQIKLRQIALDQVCSPLPGSVPYDNHCPVRISTECDGMTLLDALCHLFAHVERSFWEGLFEQGKLLTREGEPVSPDIRVRSGESYLRLLPGTVEPDVATTIRVLHEDESIVVVHKPAPLPMHPSGRYHRHTLQWLVNAAWEPERPRAVHRLDANTTGVVVFGRTRRHAGKMQEGFKKGAVEKVYLVRVQGHPEWDAFTCEAPISRESSRLGARTVDEEDGHEARTGFIVLSRDADGTALLEARPFTGRTNQIRVHLWQLGHPVQGDPAYLADGSHGDKQTLDVADPPLCLHAWKLAFDHPYDGRRMEFTAEAPAWAHPRS</sequence>
<dbReference type="Pfam" id="PF17773">
    <property type="entry name" value="UPF0176_N"/>
    <property type="match status" value="1"/>
</dbReference>
<organism evidence="5 6">
    <name type="scientific">Luteolibacter ambystomatis</name>
    <dbReference type="NCBI Taxonomy" id="2824561"/>
    <lineage>
        <taxon>Bacteria</taxon>
        <taxon>Pseudomonadati</taxon>
        <taxon>Verrucomicrobiota</taxon>
        <taxon>Verrucomicrobiia</taxon>
        <taxon>Verrucomicrobiales</taxon>
        <taxon>Verrucomicrobiaceae</taxon>
        <taxon>Luteolibacter</taxon>
    </lineage>
</organism>
<dbReference type="PANTHER" id="PTHR43268">
    <property type="entry name" value="THIOSULFATE SULFURTRANSFERASE/RHODANESE-LIKE DOMAIN-CONTAINING PROTEIN 2"/>
    <property type="match status" value="1"/>
</dbReference>
<name>A0A975J2E4_9BACT</name>
<dbReference type="SMART" id="SM00450">
    <property type="entry name" value="RHOD"/>
    <property type="match status" value="1"/>
</dbReference>
<dbReference type="InterPro" id="IPR006145">
    <property type="entry name" value="PsdUridine_synth_RsuA/RluA"/>
</dbReference>
<dbReference type="PROSITE" id="PS01129">
    <property type="entry name" value="PSI_RLU"/>
    <property type="match status" value="1"/>
</dbReference>
<dbReference type="PROSITE" id="PS50206">
    <property type="entry name" value="RHODANESE_3"/>
    <property type="match status" value="1"/>
</dbReference>
<evidence type="ECO:0000256" key="1">
    <source>
        <dbReference type="ARBA" id="ARBA00010876"/>
    </source>
</evidence>
<dbReference type="InterPro" id="IPR036873">
    <property type="entry name" value="Rhodanese-like_dom_sf"/>
</dbReference>
<dbReference type="InterPro" id="IPR020103">
    <property type="entry name" value="PsdUridine_synth_cat_dom_sf"/>
</dbReference>
<dbReference type="InterPro" id="IPR001763">
    <property type="entry name" value="Rhodanese-like_dom"/>
</dbReference>
<evidence type="ECO:0000256" key="2">
    <source>
        <dbReference type="HAMAP-Rule" id="MF_00469"/>
    </source>
</evidence>
<dbReference type="Pfam" id="PF00581">
    <property type="entry name" value="Rhodanese"/>
    <property type="match status" value="1"/>
</dbReference>
<gene>
    <name evidence="2" type="primary">trhO</name>
    <name evidence="5" type="ORF">KBB96_07735</name>
</gene>
<dbReference type="EC" id="1.14.-.-" evidence="2"/>
<dbReference type="HAMAP" id="MF_00469">
    <property type="entry name" value="TrhO"/>
    <property type="match status" value="1"/>
</dbReference>
<evidence type="ECO:0000313" key="6">
    <source>
        <dbReference type="Proteomes" id="UP000676169"/>
    </source>
</evidence>
<dbReference type="GO" id="GO:0006400">
    <property type="term" value="P:tRNA modification"/>
    <property type="evidence" value="ECO:0007669"/>
    <property type="project" value="UniProtKB-UniRule"/>
</dbReference>
<protein>
    <recommendedName>
        <fullName evidence="2">tRNA uridine(34) hydroxylase</fullName>
        <ecNumber evidence="2">1.14.-.-</ecNumber>
    </recommendedName>
    <alternativeName>
        <fullName evidence="2">tRNA hydroxylation protein O</fullName>
    </alternativeName>
</protein>
<dbReference type="NCBIfam" id="TIGR00005">
    <property type="entry name" value="rluA_subfam"/>
    <property type="match status" value="1"/>
</dbReference>
<comment type="similarity">
    <text evidence="2">Belongs to the TrhO family.</text>
</comment>
<dbReference type="SUPFAM" id="SSF52821">
    <property type="entry name" value="Rhodanese/Cell cycle control phosphatase"/>
    <property type="match status" value="1"/>
</dbReference>
<keyword evidence="2" id="KW-0560">Oxidoreductase</keyword>
<dbReference type="Proteomes" id="UP000676169">
    <property type="component" value="Chromosome"/>
</dbReference>
<evidence type="ECO:0000259" key="4">
    <source>
        <dbReference type="PROSITE" id="PS50206"/>
    </source>
</evidence>
<dbReference type="SUPFAM" id="SSF55120">
    <property type="entry name" value="Pseudouridine synthase"/>
    <property type="match status" value="1"/>
</dbReference>
<keyword evidence="2" id="KW-0819">tRNA processing</keyword>
<dbReference type="GO" id="GO:0001522">
    <property type="term" value="P:pseudouridine synthesis"/>
    <property type="evidence" value="ECO:0007669"/>
    <property type="project" value="InterPro"/>
</dbReference>
<comment type="similarity">
    <text evidence="1">Belongs to the pseudouridine synthase RluA family.</text>
</comment>
<feature type="active site" evidence="3">
    <location>
        <position position="430"/>
    </location>
</feature>
<accession>A0A975J2E4</accession>
<dbReference type="GO" id="GO:0016705">
    <property type="term" value="F:oxidoreductase activity, acting on paired donors, with incorporation or reduction of molecular oxygen"/>
    <property type="evidence" value="ECO:0007669"/>
    <property type="project" value="UniProtKB-UniRule"/>
</dbReference>
<dbReference type="NCBIfam" id="NF003703">
    <property type="entry name" value="PRK05320.1"/>
    <property type="match status" value="1"/>
</dbReference>
<proteinExistence type="inferred from homology"/>
<dbReference type="Gene3D" id="3.30.2350.10">
    <property type="entry name" value="Pseudouridine synthase"/>
    <property type="match status" value="1"/>
</dbReference>
<dbReference type="RefSeq" id="WP_211634068.1">
    <property type="nucleotide sequence ID" value="NZ_CP073100.1"/>
</dbReference>